<dbReference type="Pfam" id="PF11385">
    <property type="entry name" value="DUF3189"/>
    <property type="match status" value="1"/>
</dbReference>
<dbReference type="RefSeq" id="WP_048011851.1">
    <property type="nucleotide sequence ID" value="NZ_CP107027.1"/>
</dbReference>
<reference evidence="1" key="1">
    <citation type="submission" date="2022-10" db="EMBL/GenBank/DDBJ databases">
        <title>Mechanism of multi-heavy metal repair in Cytobacillus Firmus M7.</title>
        <authorList>
            <person name="Li X."/>
            <person name="Yu C."/>
        </authorList>
    </citation>
    <scope>NUCLEOTIDE SEQUENCE</scope>
    <source>
        <strain evidence="1">M7</strain>
    </source>
</reference>
<name>A0AA46P2D4_CYTFI</name>
<organism evidence="1 2">
    <name type="scientific">Cytobacillus firmus</name>
    <name type="common">Bacillus firmus</name>
    <dbReference type="NCBI Taxonomy" id="1399"/>
    <lineage>
        <taxon>Bacteria</taxon>
        <taxon>Bacillati</taxon>
        <taxon>Bacillota</taxon>
        <taxon>Bacilli</taxon>
        <taxon>Bacillales</taxon>
        <taxon>Bacillaceae</taxon>
        <taxon>Cytobacillus</taxon>
    </lineage>
</organism>
<dbReference type="EMBL" id="CP107027">
    <property type="protein sequence ID" value="UYG95216.1"/>
    <property type="molecule type" value="Genomic_DNA"/>
</dbReference>
<sequence>MIYIYHDFGGTHTTSLAAAYHLKIIQNRKLKKEEVIQVPFFNKLTKKDAGTLIFHGTDEEDNPVYTLGRRSSKLTIETLHHFCLLLSNRKAIHEKIILSNTSPAVPVIMSIGGFLAHGLKMGPLGTPLLIKGAQQCSGNILDLVNETKKTAAGSDAAIVKIDNKKFQA</sequence>
<dbReference type="Proteomes" id="UP001163104">
    <property type="component" value="Chromosome"/>
</dbReference>
<protein>
    <submittedName>
        <fullName evidence="1">DUF3189 family protein</fullName>
    </submittedName>
</protein>
<evidence type="ECO:0000313" key="1">
    <source>
        <dbReference type="EMBL" id="UYG95216.1"/>
    </source>
</evidence>
<accession>A0AA46P2D4</accession>
<evidence type="ECO:0000313" key="2">
    <source>
        <dbReference type="Proteomes" id="UP001163104"/>
    </source>
</evidence>
<proteinExistence type="predicted"/>
<dbReference type="AlphaFoldDB" id="A0AA46P2D4"/>
<gene>
    <name evidence="1" type="ORF">OD459_24035</name>
</gene>
<dbReference type="InterPro" id="IPR021525">
    <property type="entry name" value="DUF3189"/>
</dbReference>